<dbReference type="AlphaFoldDB" id="A0A1T3IA74"/>
<dbReference type="Proteomes" id="UP000188947">
    <property type="component" value="Unassembled WGS sequence"/>
</dbReference>
<protein>
    <submittedName>
        <fullName evidence="1">Uncharacterized protein</fullName>
    </submittedName>
</protein>
<keyword evidence="2" id="KW-1185">Reference proteome</keyword>
<evidence type="ECO:0000313" key="1">
    <source>
        <dbReference type="EMBL" id="OOH97930.1"/>
    </source>
</evidence>
<gene>
    <name evidence="1" type="ORF">BMF97_01290</name>
</gene>
<organism evidence="1 2">
    <name type="scientific">Elizabethkingia meningoseptica</name>
    <name type="common">Chryseobacterium meningosepticum</name>
    <dbReference type="NCBI Taxonomy" id="238"/>
    <lineage>
        <taxon>Bacteria</taxon>
        <taxon>Pseudomonadati</taxon>
        <taxon>Bacteroidota</taxon>
        <taxon>Flavobacteriia</taxon>
        <taxon>Flavobacteriales</taxon>
        <taxon>Weeksellaceae</taxon>
        <taxon>Elizabethkingia</taxon>
    </lineage>
</organism>
<evidence type="ECO:0000313" key="2">
    <source>
        <dbReference type="Proteomes" id="UP000188947"/>
    </source>
</evidence>
<name>A0A1T3IA74_ELIME</name>
<sequence length="201" mass="24448">MVNSINPDEYRTRLTNSFPKELENDVNEVFKILSIEYEIITSENQILVIHNLIHSGFQEVKYNYEILKIPHRLYFNEPSKKDEDILSTTQKTILNCIFLRHFNGYIRERRLKNLIQNTEAWVIPFIFQLIGEYVYEIFETLNEHITENTHQSYINFTNQNPEYFQLTKNRVISYWDAYYRRKYPKLDQYLAYKIINKIKDI</sequence>
<comment type="caution">
    <text evidence="1">The sequence shown here is derived from an EMBL/GenBank/DDBJ whole genome shotgun (WGS) entry which is preliminary data.</text>
</comment>
<dbReference type="EMBL" id="MPOG01000001">
    <property type="protein sequence ID" value="OOH97930.1"/>
    <property type="molecule type" value="Genomic_DNA"/>
</dbReference>
<reference evidence="1 2" key="1">
    <citation type="submission" date="2016-11" db="EMBL/GenBank/DDBJ databases">
        <title>Genome sequence and comparative genomic analysis of clinical strain Elizabethkingia meningoseptica 61421 PRCM.</title>
        <authorList>
            <person name="Wang M."/>
            <person name="Hu S."/>
            <person name="Cao L."/>
            <person name="Jiang T."/>
            <person name="Zhou Y."/>
            <person name="Ming D."/>
        </authorList>
    </citation>
    <scope>NUCLEOTIDE SEQUENCE [LARGE SCALE GENOMIC DNA]</scope>
    <source>
        <strain evidence="1 2">61421 PRCM</strain>
    </source>
</reference>
<proteinExistence type="predicted"/>
<accession>A0A1T3IA74</accession>